<dbReference type="GO" id="GO:0030915">
    <property type="term" value="C:Smc5-Smc6 complex"/>
    <property type="evidence" value="ECO:0007669"/>
    <property type="project" value="TreeGrafter"/>
</dbReference>
<feature type="compositionally biased region" description="Polar residues" evidence="5">
    <location>
        <begin position="1"/>
        <end position="17"/>
    </location>
</feature>
<feature type="region of interest" description="Disordered" evidence="5">
    <location>
        <begin position="931"/>
        <end position="986"/>
    </location>
</feature>
<feature type="compositionally biased region" description="Basic and acidic residues" evidence="5">
    <location>
        <begin position="945"/>
        <end position="986"/>
    </location>
</feature>
<dbReference type="GO" id="GO:0005634">
    <property type="term" value="C:nucleus"/>
    <property type="evidence" value="ECO:0007669"/>
    <property type="project" value="TreeGrafter"/>
</dbReference>
<evidence type="ECO:0000256" key="3">
    <source>
        <dbReference type="ARBA" id="ARBA00023054"/>
    </source>
</evidence>
<keyword evidence="3 4" id="KW-0175">Coiled coil</keyword>
<dbReference type="InParanoid" id="A0A1D3D1W2"/>
<dbReference type="Gene3D" id="3.40.50.300">
    <property type="entry name" value="P-loop containing nucleotide triphosphate hydrolases"/>
    <property type="match status" value="2"/>
</dbReference>
<proteinExistence type="inferred from homology"/>
<accession>A0A1D3D1W2</accession>
<dbReference type="SUPFAM" id="SSF52540">
    <property type="entry name" value="P-loop containing nucleoside triphosphate hydrolases"/>
    <property type="match status" value="1"/>
</dbReference>
<sequence length="1045" mass="114191">MDSVSTSREAPLTSTPNGGPHGAIPLEEFGTGQLISMRLMGFMAFKCHVEIYFSPYTNLIASCNGVGKSTIVSAIQFALGCRISSGSLSAAAGGGTQHHQQSQQPLQRYLTYGGSKASVRLNLKGTEENEVVSIQRDLDKTETGIKSTYLINGAESRLSDVQRERERLSIRADNYLCFMQQEKVSIFGSLTPKELLLSTLQLLAVEALEGYKLAKGHLQEASAALKPRVQELQSKKEGLQKKKEALQHKAQALKAQVADTTQCSTSAREALEAIDAKMQADEEAAEQLDTYPAQLQTLMRRLQLQREKALDPHAQRLMLEETLQQLLKTREEKQQRLPRQSEHFQLSRNAAKKEEMPLPSNPEETKRLLHQQNQKMLTTIEVGFDVGSVRRGTELLRTTRFRASVEGPLGVIVSVTDSRAHLIADHFLRSKLLSFLCLDAEEDFLIVSRANLRCFALNPSASVGRRPRLTPALRAAGVEGFLMDFLSVPAPFAATFQEYTMAHLCLICRPDLSPQQEERMQQVAKQELRQQGCPSQEIVYYLGTQAHRLKQSAYDVLPLVELLCRPCMQAPLPLISSASSACFAVAFFASAQLEDEQKKLSELREATAQQRDVYGEAKKAVESWKREAASVYRELLQVLPSAGAVASAPGTAEEEATVQALLAADTGSGSSSSIDAGCSGDLARGLRLPPLPPLPDSLAALEAEEERLKLRISRGSRVSISAATELSKTAAEMLDLSRGIQQAQRDAKALHQHIQEQADRWLPKVERVVSVLCDRFKSLMRAVSPKADGRIALLDTTPQGVVTANKAAPAAAAGATAAPKEARAPEALQLDPLPDFGSMRLLLQISFGKTVPLRQLSNTNSGGERSLVAVLYLLAVQAFAQGSFRVLDEINQGLDSEREALLFRLLSDVAHGRHATSAPGLCRGAAGLASAAGASGSSSRKRRCTSQDRGDTKRARAENRAALKGAEHEPESENDSPHQEQQLEHTEHEGGVQYILLTPHVIPKVNLSSIALQFIFNGPGRFAQEQFDLQDQIGRLKARRGKVVL</sequence>
<dbReference type="GO" id="GO:0003697">
    <property type="term" value="F:single-stranded DNA binding"/>
    <property type="evidence" value="ECO:0007669"/>
    <property type="project" value="TreeGrafter"/>
</dbReference>
<evidence type="ECO:0000259" key="6">
    <source>
        <dbReference type="Pfam" id="PF02463"/>
    </source>
</evidence>
<gene>
    <name evidence="7" type="ORF">cyc_01239</name>
</gene>
<evidence type="ECO:0000256" key="1">
    <source>
        <dbReference type="ARBA" id="ARBA00010171"/>
    </source>
</evidence>
<evidence type="ECO:0000256" key="2">
    <source>
        <dbReference type="ARBA" id="ARBA00018687"/>
    </source>
</evidence>
<dbReference type="VEuPathDB" id="ToxoDB:LOC34618285"/>
<name>A0A1D3D1W2_9EIME</name>
<evidence type="ECO:0000313" key="8">
    <source>
        <dbReference type="Proteomes" id="UP000095192"/>
    </source>
</evidence>
<dbReference type="VEuPathDB" id="ToxoDB:cyc_01239"/>
<dbReference type="InterPro" id="IPR003395">
    <property type="entry name" value="RecF/RecN/SMC_N"/>
</dbReference>
<evidence type="ECO:0000256" key="5">
    <source>
        <dbReference type="SAM" id="MobiDB-lite"/>
    </source>
</evidence>
<comment type="similarity">
    <text evidence="1">Belongs to the SMC family. SMC5 subfamily.</text>
</comment>
<reference evidence="7 8" key="1">
    <citation type="journal article" date="2016" name="BMC Genomics">
        <title>Comparative genomics reveals Cyclospora cayetanensis possesses coccidia-like metabolism and invasion components but unique surface antigens.</title>
        <authorList>
            <person name="Liu S."/>
            <person name="Wang L."/>
            <person name="Zheng H."/>
            <person name="Xu Z."/>
            <person name="Roellig D.M."/>
            <person name="Li N."/>
            <person name="Frace M.A."/>
            <person name="Tang K."/>
            <person name="Arrowood M.J."/>
            <person name="Moss D.M."/>
            <person name="Zhang L."/>
            <person name="Feng Y."/>
            <person name="Xiao L."/>
        </authorList>
    </citation>
    <scope>NUCLEOTIDE SEQUENCE [LARGE SCALE GENOMIC DNA]</scope>
    <source>
        <strain evidence="7 8">CHN_HEN01</strain>
    </source>
</reference>
<feature type="region of interest" description="Disordered" evidence="5">
    <location>
        <begin position="331"/>
        <end position="362"/>
    </location>
</feature>
<dbReference type="Proteomes" id="UP000095192">
    <property type="component" value="Unassembled WGS sequence"/>
</dbReference>
<feature type="region of interest" description="Disordered" evidence="5">
    <location>
        <begin position="1"/>
        <end position="24"/>
    </location>
</feature>
<dbReference type="InterPro" id="IPR027417">
    <property type="entry name" value="P-loop_NTPase"/>
</dbReference>
<dbReference type="AlphaFoldDB" id="A0A1D3D1W2"/>
<protein>
    <recommendedName>
        <fullName evidence="2">Structural maintenance of chromosomes protein 5</fullName>
    </recommendedName>
</protein>
<dbReference type="GO" id="GO:0000724">
    <property type="term" value="P:double-strand break repair via homologous recombination"/>
    <property type="evidence" value="ECO:0007669"/>
    <property type="project" value="TreeGrafter"/>
</dbReference>
<feature type="domain" description="RecF/RecN/SMC N-terminal" evidence="6">
    <location>
        <begin position="36"/>
        <end position="907"/>
    </location>
</feature>
<dbReference type="PANTHER" id="PTHR45916">
    <property type="entry name" value="STRUCTURAL MAINTENANCE OF CHROMOSOMES PROTEIN 5"/>
    <property type="match status" value="1"/>
</dbReference>
<feature type="coiled-coil region" evidence="4">
    <location>
        <begin position="229"/>
        <end position="256"/>
    </location>
</feature>
<keyword evidence="8" id="KW-1185">Reference proteome</keyword>
<dbReference type="PANTHER" id="PTHR45916:SF1">
    <property type="entry name" value="STRUCTURAL MAINTENANCE OF CHROMOSOMES PROTEIN 5"/>
    <property type="match status" value="1"/>
</dbReference>
<evidence type="ECO:0000313" key="7">
    <source>
        <dbReference type="EMBL" id="OEH77427.1"/>
    </source>
</evidence>
<dbReference type="EMBL" id="JROU02001095">
    <property type="protein sequence ID" value="OEH77427.1"/>
    <property type="molecule type" value="Genomic_DNA"/>
</dbReference>
<dbReference type="Pfam" id="PF02463">
    <property type="entry name" value="SMC_N"/>
    <property type="match status" value="1"/>
</dbReference>
<organism evidence="7 8">
    <name type="scientific">Cyclospora cayetanensis</name>
    <dbReference type="NCBI Taxonomy" id="88456"/>
    <lineage>
        <taxon>Eukaryota</taxon>
        <taxon>Sar</taxon>
        <taxon>Alveolata</taxon>
        <taxon>Apicomplexa</taxon>
        <taxon>Conoidasida</taxon>
        <taxon>Coccidia</taxon>
        <taxon>Eucoccidiorida</taxon>
        <taxon>Eimeriorina</taxon>
        <taxon>Eimeriidae</taxon>
        <taxon>Cyclospora</taxon>
    </lineage>
</organism>
<feature type="compositionally biased region" description="Basic and acidic residues" evidence="5">
    <location>
        <begin position="331"/>
        <end position="342"/>
    </location>
</feature>
<evidence type="ECO:0000256" key="4">
    <source>
        <dbReference type="SAM" id="Coils"/>
    </source>
</evidence>
<comment type="caution">
    <text evidence="7">The sequence shown here is derived from an EMBL/GenBank/DDBJ whole genome shotgun (WGS) entry which is preliminary data.</text>
</comment>